<dbReference type="Gene3D" id="1.10.10.10">
    <property type="entry name" value="Winged helix-like DNA-binding domain superfamily/Winged helix DNA-binding domain"/>
    <property type="match status" value="1"/>
</dbReference>
<keyword evidence="3" id="KW-0238">DNA-binding</keyword>
<evidence type="ECO:0000256" key="4">
    <source>
        <dbReference type="ARBA" id="ARBA00023163"/>
    </source>
</evidence>
<dbReference type="Pfam" id="PF00126">
    <property type="entry name" value="HTH_1"/>
    <property type="match status" value="1"/>
</dbReference>
<evidence type="ECO:0000256" key="2">
    <source>
        <dbReference type="ARBA" id="ARBA00023015"/>
    </source>
</evidence>
<dbReference type="SUPFAM" id="SSF46785">
    <property type="entry name" value="Winged helix' DNA-binding domain"/>
    <property type="match status" value="1"/>
</dbReference>
<dbReference type="InterPro" id="IPR036390">
    <property type="entry name" value="WH_DNA-bd_sf"/>
</dbReference>
<keyword evidence="2" id="KW-0805">Transcription regulation</keyword>
<feature type="region of interest" description="Disordered" evidence="5">
    <location>
        <begin position="1"/>
        <end position="22"/>
    </location>
</feature>
<dbReference type="KEGG" id="sphu:SPPYR_0639"/>
<dbReference type="GO" id="GO:0003700">
    <property type="term" value="F:DNA-binding transcription factor activity"/>
    <property type="evidence" value="ECO:0007669"/>
    <property type="project" value="InterPro"/>
</dbReference>
<feature type="domain" description="HTH lysR-type" evidence="6">
    <location>
        <begin position="29"/>
        <end position="86"/>
    </location>
</feature>
<comment type="similarity">
    <text evidence="1">Belongs to the LysR transcriptional regulatory family.</text>
</comment>
<gene>
    <name evidence="7" type="ORF">SPPYR_0639</name>
</gene>
<dbReference type="CDD" id="cd08414">
    <property type="entry name" value="PBP2_LTTR_aromatics_like"/>
    <property type="match status" value="1"/>
</dbReference>
<dbReference type="InterPro" id="IPR005119">
    <property type="entry name" value="LysR_subst-bd"/>
</dbReference>
<evidence type="ECO:0000256" key="5">
    <source>
        <dbReference type="SAM" id="MobiDB-lite"/>
    </source>
</evidence>
<dbReference type="FunFam" id="1.10.10.10:FF:000001">
    <property type="entry name" value="LysR family transcriptional regulator"/>
    <property type="match status" value="1"/>
</dbReference>
<sequence>MLTRASVPAGKKPVSDKSHDGSRIASPRIQLRQLRYFLAVAEELNFTRAAERIGIAQPPLSQQIGNLERELGAKLFLRTNRAVALTEAGEALVPYAHRLLNDTDRAASLIGEIARGERGLIRIGAIYSAIYTVIPHALHNFAAVRPHVTIQLAEMTIAQQLDALAAGEIDVGLLRGPVMAPNVATVSLFEESFVAALPANHPLAQKDSVTLQDIAEFPLIVISPSLSRLYGMRVLSALIERDIPFTIAQEVADMSALLSLVGAGLGISLVPASVRGIRFSAIAYRPVTEPLPTTLCQLAYRGDVHSHVLAPFIEAATSAVASQIDELGGRLPPA</sequence>
<reference evidence="7" key="1">
    <citation type="submission" date="2016-03" db="EMBL/GenBank/DDBJ databases">
        <authorList>
            <person name="Ploux O."/>
        </authorList>
    </citation>
    <scope>NUCLEOTIDE SEQUENCE</scope>
    <source>
        <strain evidence="7">UC10</strain>
    </source>
</reference>
<evidence type="ECO:0000259" key="6">
    <source>
        <dbReference type="PROSITE" id="PS50931"/>
    </source>
</evidence>
<dbReference type="PANTHER" id="PTHR30346">
    <property type="entry name" value="TRANSCRIPTIONAL DUAL REGULATOR HCAR-RELATED"/>
    <property type="match status" value="1"/>
</dbReference>
<accession>A0A1Y5PP14</accession>
<keyword evidence="4" id="KW-0804">Transcription</keyword>
<dbReference type="AlphaFoldDB" id="A0A1Y5PP14"/>
<dbReference type="PROSITE" id="PS50931">
    <property type="entry name" value="HTH_LYSR"/>
    <property type="match status" value="1"/>
</dbReference>
<dbReference type="InterPro" id="IPR000847">
    <property type="entry name" value="LysR_HTH_N"/>
</dbReference>
<dbReference type="PANTHER" id="PTHR30346:SF28">
    <property type="entry name" value="HTH-TYPE TRANSCRIPTIONAL REGULATOR CYNR"/>
    <property type="match status" value="1"/>
</dbReference>
<dbReference type="InterPro" id="IPR036388">
    <property type="entry name" value="WH-like_DNA-bd_sf"/>
</dbReference>
<dbReference type="PRINTS" id="PR00039">
    <property type="entry name" value="HTHLYSR"/>
</dbReference>
<protein>
    <submittedName>
        <fullName evidence="7">Regulatory protein, LysR:LysR, substrate-binding</fullName>
    </submittedName>
</protein>
<evidence type="ECO:0000256" key="3">
    <source>
        <dbReference type="ARBA" id="ARBA00023125"/>
    </source>
</evidence>
<feature type="compositionally biased region" description="Basic and acidic residues" evidence="5">
    <location>
        <begin position="13"/>
        <end position="22"/>
    </location>
</feature>
<evidence type="ECO:0000256" key="1">
    <source>
        <dbReference type="ARBA" id="ARBA00009437"/>
    </source>
</evidence>
<organism evidence="7">
    <name type="scientific">uncultured Sphingopyxis sp</name>
    <dbReference type="NCBI Taxonomy" id="310581"/>
    <lineage>
        <taxon>Bacteria</taxon>
        <taxon>Pseudomonadati</taxon>
        <taxon>Pseudomonadota</taxon>
        <taxon>Alphaproteobacteria</taxon>
        <taxon>Sphingomonadales</taxon>
        <taxon>Sphingomonadaceae</taxon>
        <taxon>Sphingopyxis</taxon>
        <taxon>environmental samples</taxon>
    </lineage>
</organism>
<dbReference type="Gene3D" id="3.40.190.10">
    <property type="entry name" value="Periplasmic binding protein-like II"/>
    <property type="match status" value="2"/>
</dbReference>
<proteinExistence type="inferred from homology"/>
<dbReference type="Pfam" id="PF03466">
    <property type="entry name" value="LysR_substrate"/>
    <property type="match status" value="1"/>
</dbReference>
<name>A0A1Y5PP14_9SPHN</name>
<evidence type="ECO:0000313" key="7">
    <source>
        <dbReference type="EMBL" id="SBV31759.1"/>
    </source>
</evidence>
<dbReference type="GO" id="GO:0032993">
    <property type="term" value="C:protein-DNA complex"/>
    <property type="evidence" value="ECO:0007669"/>
    <property type="project" value="TreeGrafter"/>
</dbReference>
<dbReference type="GO" id="GO:0003677">
    <property type="term" value="F:DNA binding"/>
    <property type="evidence" value="ECO:0007669"/>
    <property type="project" value="UniProtKB-KW"/>
</dbReference>
<dbReference type="EMBL" id="LT598653">
    <property type="protein sequence ID" value="SBV31759.1"/>
    <property type="molecule type" value="Genomic_DNA"/>
</dbReference>
<dbReference type="SUPFAM" id="SSF53850">
    <property type="entry name" value="Periplasmic binding protein-like II"/>
    <property type="match status" value="1"/>
</dbReference>